<evidence type="ECO:0000256" key="4">
    <source>
        <dbReference type="ARBA" id="ARBA00022692"/>
    </source>
</evidence>
<dbReference type="CDD" id="cd06174">
    <property type="entry name" value="MFS"/>
    <property type="match status" value="1"/>
</dbReference>
<feature type="compositionally biased region" description="Polar residues" evidence="8">
    <location>
        <begin position="275"/>
        <end position="284"/>
    </location>
</feature>
<comment type="subcellular location">
    <subcellularLocation>
        <location evidence="1">Membrane</location>
        <topology evidence="1">Multi-pass membrane protein</topology>
    </subcellularLocation>
</comment>
<feature type="transmembrane region" description="Helical" evidence="9">
    <location>
        <begin position="98"/>
        <end position="116"/>
    </location>
</feature>
<evidence type="ECO:0000256" key="1">
    <source>
        <dbReference type="ARBA" id="ARBA00004141"/>
    </source>
</evidence>
<feature type="transmembrane region" description="Helical" evidence="9">
    <location>
        <begin position="380"/>
        <end position="400"/>
    </location>
</feature>
<keyword evidence="4 9" id="KW-0812">Transmembrane</keyword>
<proteinExistence type="inferred from homology"/>
<dbReference type="InterPro" id="IPR011701">
    <property type="entry name" value="MFS"/>
</dbReference>
<evidence type="ECO:0000313" key="10">
    <source>
        <dbReference type="EMBL" id="CAD8332714.1"/>
    </source>
</evidence>
<feature type="region of interest" description="Disordered" evidence="8">
    <location>
        <begin position="249"/>
        <end position="288"/>
    </location>
</feature>
<evidence type="ECO:0008006" key="11">
    <source>
        <dbReference type="Google" id="ProtNLM"/>
    </source>
</evidence>
<dbReference type="EMBL" id="HBEF01007704">
    <property type="protein sequence ID" value="CAD8332714.1"/>
    <property type="molecule type" value="Transcribed_RNA"/>
</dbReference>
<dbReference type="SUPFAM" id="SSF103473">
    <property type="entry name" value="MFS general substrate transporter"/>
    <property type="match status" value="1"/>
</dbReference>
<feature type="transmembrane region" description="Helical" evidence="9">
    <location>
        <begin position="439"/>
        <end position="460"/>
    </location>
</feature>
<dbReference type="Pfam" id="PF07690">
    <property type="entry name" value="MFS_1"/>
    <property type="match status" value="1"/>
</dbReference>
<evidence type="ECO:0000256" key="2">
    <source>
        <dbReference type="ARBA" id="ARBA00006595"/>
    </source>
</evidence>
<sequence>MTSSRSPPPTPSSVLPPISKKFRVARVCFAIVQNSLVGSVISGWASLDRGMLAAAEVNGGAELTPVQTTQIFTVAASLAMGASLILGVVLDVFGPRKCAMVSCLIVASGALIVALSQGYLSIMMGLSMVAFGGPGAICSIIHISNLFPRHENLMMSLLTGTTAISVSVFAIFDTIWRSCQGITFRSIFGHYGAVVLLLAAGSYFMYPDSPFERIDDASKTTPRSDKNGTCDSSSDSNLLHHIEMDAGVSTGSNDGGGSKGQSSQQPTACDETQKSSEPFLSTVPQLDDDDAKSRPVVLNLKSQPAYVQLSTWTYARALLVFVASCFTTSFATVSLSTELNDKSAFDAATNHELTIDFTFVISLGSVASVFAGASIDRYGVIAVSFVAIGLGQLYVLLMLLAGPHRVMMEAAFVANSLFQQFMYPVFLTSLSQQFGFTNFGVLVGVGFTLGGVAQLLQATLVRYAHTTHGWNTVHIAFFVVFTVLLACPVIELREDRLKLRRRHRLAPNANSQSLFDDESIAELERTRYGSM</sequence>
<evidence type="ECO:0000256" key="3">
    <source>
        <dbReference type="ARBA" id="ARBA00022448"/>
    </source>
</evidence>
<dbReference type="InterPro" id="IPR052599">
    <property type="entry name" value="SLC43A_AATransporter"/>
</dbReference>
<feature type="transmembrane region" description="Helical" evidence="9">
    <location>
        <begin position="71"/>
        <end position="93"/>
    </location>
</feature>
<dbReference type="Gene3D" id="1.20.1250.20">
    <property type="entry name" value="MFS general substrate transporter like domains"/>
    <property type="match status" value="1"/>
</dbReference>
<dbReference type="GO" id="GO:0022857">
    <property type="term" value="F:transmembrane transporter activity"/>
    <property type="evidence" value="ECO:0007669"/>
    <property type="project" value="InterPro"/>
</dbReference>
<evidence type="ECO:0000256" key="7">
    <source>
        <dbReference type="ARBA" id="ARBA00023136"/>
    </source>
</evidence>
<evidence type="ECO:0000256" key="5">
    <source>
        <dbReference type="ARBA" id="ARBA00022970"/>
    </source>
</evidence>
<feature type="transmembrane region" description="Helical" evidence="9">
    <location>
        <begin position="122"/>
        <end position="143"/>
    </location>
</feature>
<comment type="similarity">
    <text evidence="2">Belongs to the SLC43A transporter (TC 2.A.1.44) family.</text>
</comment>
<dbReference type="GO" id="GO:0006865">
    <property type="term" value="P:amino acid transport"/>
    <property type="evidence" value="ECO:0007669"/>
    <property type="project" value="UniProtKB-KW"/>
</dbReference>
<dbReference type="PANTHER" id="PTHR20772:SF2">
    <property type="entry name" value="PROTEIN FMP42"/>
    <property type="match status" value="1"/>
</dbReference>
<evidence type="ECO:0000256" key="6">
    <source>
        <dbReference type="ARBA" id="ARBA00022989"/>
    </source>
</evidence>
<keyword evidence="7 9" id="KW-0472">Membrane</keyword>
<dbReference type="InterPro" id="IPR036259">
    <property type="entry name" value="MFS_trans_sf"/>
</dbReference>
<feature type="transmembrane region" description="Helical" evidence="9">
    <location>
        <begin position="314"/>
        <end position="333"/>
    </location>
</feature>
<dbReference type="PANTHER" id="PTHR20772">
    <property type="entry name" value="PROTEIN FMP42"/>
    <property type="match status" value="1"/>
</dbReference>
<evidence type="ECO:0000256" key="8">
    <source>
        <dbReference type="SAM" id="MobiDB-lite"/>
    </source>
</evidence>
<feature type="transmembrane region" description="Helical" evidence="9">
    <location>
        <begin position="155"/>
        <end position="176"/>
    </location>
</feature>
<protein>
    <recommendedName>
        <fullName evidence="11">Major facilitator superfamily (MFS) profile domain-containing protein</fullName>
    </recommendedName>
</protein>
<evidence type="ECO:0000256" key="9">
    <source>
        <dbReference type="SAM" id="Phobius"/>
    </source>
</evidence>
<organism evidence="10">
    <name type="scientific">Craspedostauros australis</name>
    <dbReference type="NCBI Taxonomy" id="1486917"/>
    <lineage>
        <taxon>Eukaryota</taxon>
        <taxon>Sar</taxon>
        <taxon>Stramenopiles</taxon>
        <taxon>Ochrophyta</taxon>
        <taxon>Bacillariophyta</taxon>
        <taxon>Bacillariophyceae</taxon>
        <taxon>Bacillariophycidae</taxon>
        <taxon>Naviculales</taxon>
        <taxon>Naviculaceae</taxon>
        <taxon>Craspedostauros</taxon>
    </lineage>
</organism>
<feature type="compositionally biased region" description="Basic and acidic residues" evidence="8">
    <location>
        <begin position="215"/>
        <end position="228"/>
    </location>
</feature>
<accession>A0A7R9ZLC0</accession>
<feature type="transmembrane region" description="Helical" evidence="9">
    <location>
        <begin position="353"/>
        <end position="373"/>
    </location>
</feature>
<keyword evidence="5" id="KW-0029">Amino-acid transport</keyword>
<dbReference type="GO" id="GO:0016020">
    <property type="term" value="C:membrane"/>
    <property type="evidence" value="ECO:0007669"/>
    <property type="project" value="UniProtKB-SubCell"/>
</dbReference>
<keyword evidence="6 9" id="KW-1133">Transmembrane helix</keyword>
<dbReference type="AlphaFoldDB" id="A0A7R9ZLC0"/>
<keyword evidence="3" id="KW-0813">Transport</keyword>
<gene>
    <name evidence="10" type="ORF">CAUS1442_LOCUS4815</name>
</gene>
<feature type="transmembrane region" description="Helical" evidence="9">
    <location>
        <begin position="188"/>
        <end position="206"/>
    </location>
</feature>
<reference evidence="10" key="1">
    <citation type="submission" date="2021-01" db="EMBL/GenBank/DDBJ databases">
        <authorList>
            <person name="Corre E."/>
            <person name="Pelletier E."/>
            <person name="Niang G."/>
            <person name="Scheremetjew M."/>
            <person name="Finn R."/>
            <person name="Kale V."/>
            <person name="Holt S."/>
            <person name="Cochrane G."/>
            <person name="Meng A."/>
            <person name="Brown T."/>
            <person name="Cohen L."/>
        </authorList>
    </citation>
    <scope>NUCLEOTIDE SEQUENCE</scope>
    <source>
        <strain evidence="10">CCMP3328</strain>
    </source>
</reference>
<name>A0A7R9ZLC0_9STRA</name>
<feature type="transmembrane region" description="Helical" evidence="9">
    <location>
        <begin position="472"/>
        <end position="492"/>
    </location>
</feature>
<feature type="region of interest" description="Disordered" evidence="8">
    <location>
        <begin position="215"/>
        <end position="236"/>
    </location>
</feature>
<feature type="transmembrane region" description="Helical" evidence="9">
    <location>
        <begin position="406"/>
        <end position="427"/>
    </location>
</feature>